<evidence type="ECO:0000313" key="2">
    <source>
        <dbReference type="Proteomes" id="UP000594261"/>
    </source>
</evidence>
<dbReference type="AlphaFoldDB" id="A0A7N2MJK7"/>
<dbReference type="Gramene" id="QL09p044394:mrna">
    <property type="protein sequence ID" value="QL09p044394:mrna"/>
    <property type="gene ID" value="QL09p044394"/>
</dbReference>
<accession>A0A7N2MJK7</accession>
<reference evidence="1 2" key="1">
    <citation type="journal article" date="2016" name="G3 (Bethesda)">
        <title>First Draft Assembly and Annotation of the Genome of a California Endemic Oak Quercus lobata Nee (Fagaceae).</title>
        <authorList>
            <person name="Sork V.L."/>
            <person name="Fitz-Gibbon S.T."/>
            <person name="Puiu D."/>
            <person name="Crepeau M."/>
            <person name="Gugger P.F."/>
            <person name="Sherman R."/>
            <person name="Stevens K."/>
            <person name="Langley C.H."/>
            <person name="Pellegrini M."/>
            <person name="Salzberg S.L."/>
        </authorList>
    </citation>
    <scope>NUCLEOTIDE SEQUENCE [LARGE SCALE GENOMIC DNA]</scope>
    <source>
        <strain evidence="1 2">cv. SW786</strain>
    </source>
</reference>
<keyword evidence="2" id="KW-1185">Reference proteome</keyword>
<dbReference type="Proteomes" id="UP000594261">
    <property type="component" value="Chromosome 9"/>
</dbReference>
<dbReference type="InterPro" id="IPR053198">
    <property type="entry name" value="Gynoecium_Dev_Regulator"/>
</dbReference>
<evidence type="ECO:0000313" key="1">
    <source>
        <dbReference type="EnsemblPlants" id="QL09p044394:mrna"/>
    </source>
</evidence>
<dbReference type="SUPFAM" id="SSF54277">
    <property type="entry name" value="CAD &amp; PB1 domains"/>
    <property type="match status" value="1"/>
</dbReference>
<dbReference type="PANTHER" id="PTHR31066">
    <property type="entry name" value="OS05G0427100 PROTEIN-RELATED"/>
    <property type="match status" value="1"/>
</dbReference>
<protein>
    <submittedName>
        <fullName evidence="1">Uncharacterized protein</fullName>
    </submittedName>
</protein>
<organism evidence="1 2">
    <name type="scientific">Quercus lobata</name>
    <name type="common">Valley oak</name>
    <dbReference type="NCBI Taxonomy" id="97700"/>
    <lineage>
        <taxon>Eukaryota</taxon>
        <taxon>Viridiplantae</taxon>
        <taxon>Streptophyta</taxon>
        <taxon>Embryophyta</taxon>
        <taxon>Tracheophyta</taxon>
        <taxon>Spermatophyta</taxon>
        <taxon>Magnoliopsida</taxon>
        <taxon>eudicotyledons</taxon>
        <taxon>Gunneridae</taxon>
        <taxon>Pentapetalae</taxon>
        <taxon>rosids</taxon>
        <taxon>fabids</taxon>
        <taxon>Fagales</taxon>
        <taxon>Fagaceae</taxon>
        <taxon>Quercus</taxon>
    </lineage>
</organism>
<dbReference type="OMA" id="RIMMRPH"/>
<sequence length="111" mass="12590">MESNNNKNTKTIKLLCSYGGKILPRYTDGTLRYAGGLTWVLTIDRSISFTEFCGSSVNLRCQLLIGDLETLISITSDDRLRRNGRRSYLRRGPAVDSQSFLLRPFVRLQSL</sequence>
<name>A0A7N2MJK7_QUELO</name>
<dbReference type="EnsemblPlants" id="QL09p044394:mrna">
    <property type="protein sequence ID" value="QL09p044394:mrna"/>
    <property type="gene ID" value="QL09p044394"/>
</dbReference>
<reference evidence="1" key="2">
    <citation type="submission" date="2021-01" db="UniProtKB">
        <authorList>
            <consortium name="EnsemblPlants"/>
        </authorList>
    </citation>
    <scope>IDENTIFICATION</scope>
</reference>
<proteinExistence type="predicted"/>
<dbReference type="EMBL" id="LRBV02000009">
    <property type="status" value="NOT_ANNOTATED_CDS"/>
    <property type="molecule type" value="Genomic_DNA"/>
</dbReference>
<dbReference type="PANTHER" id="PTHR31066:SF66">
    <property type="entry name" value="PB1 DOMAIN-CONTAINING PROTEIN"/>
    <property type="match status" value="1"/>
</dbReference>
<dbReference type="InParanoid" id="A0A7N2MJK7"/>